<dbReference type="eggNOG" id="COG5010">
    <property type="taxonomic scope" value="Bacteria"/>
</dbReference>
<reference evidence="3" key="1">
    <citation type="journal article" date="2011" name="MBio">
        <title>Novel metabolic attributes of the genus Cyanothece, comprising a group of unicellular nitrogen-fixing Cyanobacteria.</title>
        <authorList>
            <person name="Bandyopadhyay A."/>
            <person name="Elvitigala T."/>
            <person name="Welsh E."/>
            <person name="Stockel J."/>
            <person name="Liberton M."/>
            <person name="Min H."/>
            <person name="Sherman L.A."/>
            <person name="Pakrasi H.B."/>
        </authorList>
    </citation>
    <scope>NUCLEOTIDE SEQUENCE [LARGE SCALE GENOMIC DNA]</scope>
    <source>
        <strain evidence="3">PCC 7822</strain>
    </source>
</reference>
<accession>E0UIB6</accession>
<dbReference type="HOGENOM" id="CLU_082074_0_0_3"/>
<dbReference type="AlphaFoldDB" id="E0UIB6"/>
<name>E0UIB6_GLOV7</name>
<dbReference type="Proteomes" id="UP000008206">
    <property type="component" value="Chromosome"/>
</dbReference>
<protein>
    <submittedName>
        <fullName evidence="2">Cell wall assembly/cell proliferation coordinating protein, KNR4-like protein</fullName>
    </submittedName>
</protein>
<dbReference type="SMART" id="SM00860">
    <property type="entry name" value="SMI1_KNR4"/>
    <property type="match status" value="1"/>
</dbReference>
<dbReference type="STRING" id="497965.Cyan7822_4995"/>
<sequence length="239" mass="27689">MTNNFRLDEIKDKLTRLAEFDKSLNIHGSEIHQYQLYPCLSPSSLRNFEQQYQMTFPEDYRHFLLEVGNGGAGPGYGLFQLKTEDLLDEQTLILEKQYESGMLPEKLAEKYNYFSQAFSPQCLPLYQTSQDWESQIKNTGNNQEDWQYLSQKLMAGTLAIADYGCGINAHLVITGDYRGTIWIDDRVNDGGIYPCDLIACGFFHGEDQDIDDQEEQQEIAEPLFFLDWYNHWLDSSLRS</sequence>
<keyword evidence="3" id="KW-1185">Reference proteome</keyword>
<evidence type="ECO:0000313" key="3">
    <source>
        <dbReference type="Proteomes" id="UP000008206"/>
    </source>
</evidence>
<dbReference type="Gene3D" id="3.40.1580.10">
    <property type="entry name" value="SMI1/KNR4-like"/>
    <property type="match status" value="1"/>
</dbReference>
<dbReference type="KEGG" id="cyj:Cyan7822_4995"/>
<dbReference type="EMBL" id="CP002198">
    <property type="protein sequence ID" value="ADN16884.1"/>
    <property type="molecule type" value="Genomic_DNA"/>
</dbReference>
<dbReference type="SUPFAM" id="SSF160631">
    <property type="entry name" value="SMI1/KNR4-like"/>
    <property type="match status" value="1"/>
</dbReference>
<dbReference type="Pfam" id="PF09346">
    <property type="entry name" value="SMI1_KNR4"/>
    <property type="match status" value="1"/>
</dbReference>
<feature type="domain" description="Knr4/Smi1-like" evidence="1">
    <location>
        <begin position="39"/>
        <end position="231"/>
    </location>
</feature>
<evidence type="ECO:0000313" key="2">
    <source>
        <dbReference type="EMBL" id="ADN16884.1"/>
    </source>
</evidence>
<organism evidence="2 3">
    <name type="scientific">Gloeothece verrucosa (strain PCC 7822)</name>
    <name type="common">Cyanothece sp. (strain PCC 7822)</name>
    <dbReference type="NCBI Taxonomy" id="497965"/>
    <lineage>
        <taxon>Bacteria</taxon>
        <taxon>Bacillati</taxon>
        <taxon>Cyanobacteriota</taxon>
        <taxon>Cyanophyceae</taxon>
        <taxon>Oscillatoriophycideae</taxon>
        <taxon>Chroococcales</taxon>
        <taxon>Aphanothecaceae</taxon>
        <taxon>Gloeothece</taxon>
        <taxon>Gloeothece verrucosa</taxon>
    </lineage>
</organism>
<proteinExistence type="predicted"/>
<dbReference type="InterPro" id="IPR018958">
    <property type="entry name" value="Knr4/Smi1-like_dom"/>
</dbReference>
<dbReference type="RefSeq" id="WP_013324922.1">
    <property type="nucleotide sequence ID" value="NC_014501.1"/>
</dbReference>
<dbReference type="OrthoDB" id="1190024at2"/>
<evidence type="ECO:0000259" key="1">
    <source>
        <dbReference type="SMART" id="SM00860"/>
    </source>
</evidence>
<dbReference type="InterPro" id="IPR037883">
    <property type="entry name" value="Knr4/Smi1-like_sf"/>
</dbReference>
<gene>
    <name evidence="2" type="ordered locus">Cyan7822_4995</name>
</gene>